<keyword evidence="5 6" id="KW-0560">Oxidoreductase</keyword>
<dbReference type="InterPro" id="IPR006091">
    <property type="entry name" value="Acyl-CoA_Oxase/DH_mid-dom"/>
</dbReference>
<keyword evidence="4 6" id="KW-0274">FAD</keyword>
<dbReference type="Pfam" id="PF00441">
    <property type="entry name" value="Acyl-CoA_dh_1"/>
    <property type="match status" value="1"/>
</dbReference>
<protein>
    <submittedName>
        <fullName evidence="10">Acyl-CoA dehydrogenase</fullName>
    </submittedName>
</protein>
<dbReference type="Pfam" id="PF02770">
    <property type="entry name" value="Acyl-CoA_dh_M"/>
    <property type="match status" value="1"/>
</dbReference>
<dbReference type="InterPro" id="IPR046373">
    <property type="entry name" value="Acyl-CoA_Oxase/DH_mid-dom_sf"/>
</dbReference>
<dbReference type="InterPro" id="IPR009100">
    <property type="entry name" value="AcylCoA_DH/oxidase_NM_dom_sf"/>
</dbReference>
<dbReference type="AlphaFoldDB" id="A0A1I6KDA4"/>
<dbReference type="STRING" id="1166337.SAMN05192580_1589"/>
<evidence type="ECO:0000259" key="8">
    <source>
        <dbReference type="Pfam" id="PF02770"/>
    </source>
</evidence>
<evidence type="ECO:0000256" key="5">
    <source>
        <dbReference type="ARBA" id="ARBA00023002"/>
    </source>
</evidence>
<evidence type="ECO:0000256" key="3">
    <source>
        <dbReference type="ARBA" id="ARBA00022630"/>
    </source>
</evidence>
<feature type="domain" description="Acyl-CoA oxidase/dehydrogenase middle" evidence="8">
    <location>
        <begin position="129"/>
        <end position="220"/>
    </location>
</feature>
<dbReference type="InterPro" id="IPR009075">
    <property type="entry name" value="AcylCo_DH/oxidase_C"/>
</dbReference>
<evidence type="ECO:0000256" key="1">
    <source>
        <dbReference type="ARBA" id="ARBA00001974"/>
    </source>
</evidence>
<organism evidence="10 11">
    <name type="scientific">Sphingomonas jatrophae</name>
    <dbReference type="NCBI Taxonomy" id="1166337"/>
    <lineage>
        <taxon>Bacteria</taxon>
        <taxon>Pseudomonadati</taxon>
        <taxon>Pseudomonadota</taxon>
        <taxon>Alphaproteobacteria</taxon>
        <taxon>Sphingomonadales</taxon>
        <taxon>Sphingomonadaceae</taxon>
        <taxon>Sphingomonas</taxon>
    </lineage>
</organism>
<proteinExistence type="inferred from homology"/>
<comment type="similarity">
    <text evidence="2 6">Belongs to the acyl-CoA dehydrogenase family.</text>
</comment>
<keyword evidence="3 6" id="KW-0285">Flavoprotein</keyword>
<dbReference type="OrthoDB" id="9780544at2"/>
<dbReference type="InterPro" id="IPR036250">
    <property type="entry name" value="AcylCo_DH-like_C"/>
</dbReference>
<evidence type="ECO:0000256" key="6">
    <source>
        <dbReference type="RuleBase" id="RU362125"/>
    </source>
</evidence>
<dbReference type="SUPFAM" id="SSF56645">
    <property type="entry name" value="Acyl-CoA dehydrogenase NM domain-like"/>
    <property type="match status" value="1"/>
</dbReference>
<feature type="domain" description="Acyl-CoA dehydrogenase/oxidase C-terminal" evidence="7">
    <location>
        <begin position="234"/>
        <end position="386"/>
    </location>
</feature>
<dbReference type="InterPro" id="IPR037069">
    <property type="entry name" value="AcylCoA_DH/ox_N_sf"/>
</dbReference>
<evidence type="ECO:0000256" key="2">
    <source>
        <dbReference type="ARBA" id="ARBA00009347"/>
    </source>
</evidence>
<dbReference type="Pfam" id="PF02771">
    <property type="entry name" value="Acyl-CoA_dh_N"/>
    <property type="match status" value="1"/>
</dbReference>
<dbReference type="InterPro" id="IPR052161">
    <property type="entry name" value="Mycobact_Acyl-CoA_DH"/>
</dbReference>
<evidence type="ECO:0000259" key="7">
    <source>
        <dbReference type="Pfam" id="PF00441"/>
    </source>
</evidence>
<dbReference type="Proteomes" id="UP000198824">
    <property type="component" value="Unassembled WGS sequence"/>
</dbReference>
<dbReference type="InterPro" id="IPR013786">
    <property type="entry name" value="AcylCoA_DH/ox_N"/>
</dbReference>
<accession>A0A1I6KDA4</accession>
<dbReference type="PANTHER" id="PTHR43292:SF3">
    <property type="entry name" value="ACYL-COA DEHYDROGENASE FADE29"/>
    <property type="match status" value="1"/>
</dbReference>
<dbReference type="GO" id="GO:0016627">
    <property type="term" value="F:oxidoreductase activity, acting on the CH-CH group of donors"/>
    <property type="evidence" value="ECO:0007669"/>
    <property type="project" value="InterPro"/>
</dbReference>
<comment type="cofactor">
    <cofactor evidence="1 6">
        <name>FAD</name>
        <dbReference type="ChEBI" id="CHEBI:57692"/>
    </cofactor>
</comment>
<name>A0A1I6KDA4_9SPHN</name>
<dbReference type="PANTHER" id="PTHR43292">
    <property type="entry name" value="ACYL-COA DEHYDROGENASE"/>
    <property type="match status" value="1"/>
</dbReference>
<dbReference type="Gene3D" id="2.40.110.10">
    <property type="entry name" value="Butyryl-CoA Dehydrogenase, subunit A, domain 2"/>
    <property type="match status" value="1"/>
</dbReference>
<evidence type="ECO:0000256" key="4">
    <source>
        <dbReference type="ARBA" id="ARBA00022827"/>
    </source>
</evidence>
<dbReference type="GO" id="GO:0050660">
    <property type="term" value="F:flavin adenine dinucleotide binding"/>
    <property type="evidence" value="ECO:0007669"/>
    <property type="project" value="InterPro"/>
</dbReference>
<evidence type="ECO:0000259" key="9">
    <source>
        <dbReference type="Pfam" id="PF02771"/>
    </source>
</evidence>
<gene>
    <name evidence="10" type="ORF">SAMN05192580_1589</name>
</gene>
<dbReference type="SUPFAM" id="SSF47203">
    <property type="entry name" value="Acyl-CoA dehydrogenase C-terminal domain-like"/>
    <property type="match status" value="1"/>
</dbReference>
<reference evidence="10 11" key="1">
    <citation type="submission" date="2016-10" db="EMBL/GenBank/DDBJ databases">
        <authorList>
            <person name="de Groot N.N."/>
        </authorList>
    </citation>
    <scope>NUCLEOTIDE SEQUENCE [LARGE SCALE GENOMIC DNA]</scope>
    <source>
        <strain evidence="10 11">S5-249</strain>
    </source>
</reference>
<dbReference type="Gene3D" id="1.20.140.10">
    <property type="entry name" value="Butyryl-CoA Dehydrogenase, subunit A, domain 3"/>
    <property type="match status" value="1"/>
</dbReference>
<dbReference type="Gene3D" id="1.10.540.10">
    <property type="entry name" value="Acyl-CoA dehydrogenase/oxidase, N-terminal domain"/>
    <property type="match status" value="1"/>
</dbReference>
<dbReference type="RefSeq" id="WP_093313041.1">
    <property type="nucleotide sequence ID" value="NZ_FOZG01000001.1"/>
</dbReference>
<dbReference type="EMBL" id="FOZG01000001">
    <property type="protein sequence ID" value="SFR89134.1"/>
    <property type="molecule type" value="Genomic_DNA"/>
</dbReference>
<keyword evidence="11" id="KW-1185">Reference proteome</keyword>
<evidence type="ECO:0000313" key="11">
    <source>
        <dbReference type="Proteomes" id="UP000198824"/>
    </source>
</evidence>
<feature type="domain" description="Acyl-CoA dehydrogenase/oxidase N-terminal" evidence="9">
    <location>
        <begin position="36"/>
        <end position="124"/>
    </location>
</feature>
<dbReference type="FunFam" id="2.40.110.10:FF:000011">
    <property type="entry name" value="Acyl-CoA dehydrogenase FadE34"/>
    <property type="match status" value="1"/>
</dbReference>
<dbReference type="GO" id="GO:0005886">
    <property type="term" value="C:plasma membrane"/>
    <property type="evidence" value="ECO:0007669"/>
    <property type="project" value="TreeGrafter"/>
</dbReference>
<evidence type="ECO:0000313" key="10">
    <source>
        <dbReference type="EMBL" id="SFR89134.1"/>
    </source>
</evidence>
<sequence>MTGASLDALRAEAREWLAANFPPSLAFKNPVPYQNHAPYAEGDADWRLWRDRMAEKRWGAPGWPEIYGGAALDRAGIKVLAEEMRRIGAFNPMKMTGYTMLGPTLLEYGTEAQKAQHLPGIASGRVRWCQGFSEPGAGSDLASLQTRCTDMGDHWLVEGQKVWTSGANHADWCFALVRTDTSVKQRGISFLLIDMRSEGVETRPITLISGSTHFCEMFLNAVKVPKENLVGRVNEGWGVAKRLLQFERDSLSEGRGEGRSLLPIARDRIGVNAAGELADADLRTRLVGHAMRAHAYNLTQDRIGAEAKAGLPTAQLVPMLKNLGSDVAQMRAELVMELLGTRGLGWSGPGFTDEEMEAARQWLHARAFSIYGGSYEIQNNIAAKRTLGLPDPKPIGC</sequence>